<name>A0A6I6N013_9ACTN</name>
<dbReference type="Gene3D" id="1.10.357.10">
    <property type="entry name" value="Tetracycline Repressor, domain 2"/>
    <property type="match status" value="1"/>
</dbReference>
<evidence type="ECO:0000256" key="2">
    <source>
        <dbReference type="ARBA" id="ARBA00023015"/>
    </source>
</evidence>
<dbReference type="GO" id="GO:0000976">
    <property type="term" value="F:transcription cis-regulatory region binding"/>
    <property type="evidence" value="ECO:0007669"/>
    <property type="project" value="TreeGrafter"/>
</dbReference>
<keyword evidence="4" id="KW-0804">Transcription</keyword>
<accession>A0A6I6N013</accession>
<evidence type="ECO:0000256" key="3">
    <source>
        <dbReference type="ARBA" id="ARBA00023125"/>
    </source>
</evidence>
<dbReference type="Proteomes" id="UP000436138">
    <property type="component" value="Chromosome"/>
</dbReference>
<gene>
    <name evidence="7" type="ORF">GQF42_04265</name>
</gene>
<dbReference type="SUPFAM" id="SSF46689">
    <property type="entry name" value="Homeodomain-like"/>
    <property type="match status" value="1"/>
</dbReference>
<dbReference type="InterPro" id="IPR039538">
    <property type="entry name" value="BetI_C"/>
</dbReference>
<dbReference type="AlphaFoldDB" id="A0A6I6N013"/>
<keyword evidence="8" id="KW-1185">Reference proteome</keyword>
<dbReference type="RefSeq" id="WP_158917777.1">
    <property type="nucleotide sequence ID" value="NZ_CP047020.1"/>
</dbReference>
<evidence type="ECO:0000256" key="5">
    <source>
        <dbReference type="PROSITE-ProRule" id="PRU00335"/>
    </source>
</evidence>
<evidence type="ECO:0000256" key="1">
    <source>
        <dbReference type="ARBA" id="ARBA00022491"/>
    </source>
</evidence>
<proteinExistence type="predicted"/>
<dbReference type="KEGG" id="sbro:GQF42_04265"/>
<dbReference type="GO" id="GO:0003700">
    <property type="term" value="F:DNA-binding transcription factor activity"/>
    <property type="evidence" value="ECO:0007669"/>
    <property type="project" value="TreeGrafter"/>
</dbReference>
<evidence type="ECO:0000313" key="7">
    <source>
        <dbReference type="EMBL" id="QHA02607.1"/>
    </source>
</evidence>
<sequence>MSTKMRTADTRERILTAACEVIAEIGFEKIRMRMVAEKAGVSTALLHYHFDTREKLFTEAMTHSFANTATDVERDAQTASAAVILARIVRNLLPTDPELHQDWRLWQELWVRALRDETTRTYAVDLYAQLHTWVADAVRRGIASGEFAPTDVDDLCTLVLSLSDGYGIRLMLRDPTVTLDGALTAIWRQVSAALGLPDGMPVE</sequence>
<evidence type="ECO:0000259" key="6">
    <source>
        <dbReference type="PROSITE" id="PS50977"/>
    </source>
</evidence>
<dbReference type="PANTHER" id="PTHR30055:SF234">
    <property type="entry name" value="HTH-TYPE TRANSCRIPTIONAL REGULATOR BETI"/>
    <property type="match status" value="1"/>
</dbReference>
<keyword evidence="3 5" id="KW-0238">DNA-binding</keyword>
<dbReference type="PANTHER" id="PTHR30055">
    <property type="entry name" value="HTH-TYPE TRANSCRIPTIONAL REGULATOR RUTR"/>
    <property type="match status" value="1"/>
</dbReference>
<dbReference type="PRINTS" id="PR00455">
    <property type="entry name" value="HTHTETR"/>
</dbReference>
<dbReference type="InterPro" id="IPR001647">
    <property type="entry name" value="HTH_TetR"/>
</dbReference>
<dbReference type="EMBL" id="CP047020">
    <property type="protein sequence ID" value="QHA02607.1"/>
    <property type="molecule type" value="Genomic_DNA"/>
</dbReference>
<dbReference type="InterPro" id="IPR036271">
    <property type="entry name" value="Tet_transcr_reg_TetR-rel_C_sf"/>
</dbReference>
<keyword evidence="1" id="KW-0678">Repressor</keyword>
<feature type="domain" description="HTH tetR-type" evidence="6">
    <location>
        <begin position="8"/>
        <end position="68"/>
    </location>
</feature>
<dbReference type="PROSITE" id="PS50977">
    <property type="entry name" value="HTH_TETR_2"/>
    <property type="match status" value="1"/>
</dbReference>
<feature type="DNA-binding region" description="H-T-H motif" evidence="5">
    <location>
        <begin position="31"/>
        <end position="50"/>
    </location>
</feature>
<dbReference type="InterPro" id="IPR009057">
    <property type="entry name" value="Homeodomain-like_sf"/>
</dbReference>
<reference evidence="7 8" key="1">
    <citation type="submission" date="2019-12" db="EMBL/GenBank/DDBJ databases">
        <title>Streptomyces sp. strain T44 isolated from rhizosphere soil of Broussonetia papyrifera.</title>
        <authorList>
            <person name="Mo P."/>
        </authorList>
    </citation>
    <scope>NUCLEOTIDE SEQUENCE [LARGE SCALE GENOMIC DNA]</scope>
    <source>
        <strain evidence="7 8">T44</strain>
    </source>
</reference>
<dbReference type="InterPro" id="IPR050109">
    <property type="entry name" value="HTH-type_TetR-like_transc_reg"/>
</dbReference>
<evidence type="ECO:0000256" key="4">
    <source>
        <dbReference type="ARBA" id="ARBA00023163"/>
    </source>
</evidence>
<dbReference type="Pfam" id="PF13977">
    <property type="entry name" value="TetR_C_6"/>
    <property type="match status" value="1"/>
</dbReference>
<dbReference type="Pfam" id="PF00440">
    <property type="entry name" value="TetR_N"/>
    <property type="match status" value="1"/>
</dbReference>
<evidence type="ECO:0000313" key="8">
    <source>
        <dbReference type="Proteomes" id="UP000436138"/>
    </source>
</evidence>
<dbReference type="SUPFAM" id="SSF48498">
    <property type="entry name" value="Tetracyclin repressor-like, C-terminal domain"/>
    <property type="match status" value="1"/>
</dbReference>
<organism evidence="7 8">
    <name type="scientific">Streptomyces broussonetiae</name>
    <dbReference type="NCBI Taxonomy" id="2686304"/>
    <lineage>
        <taxon>Bacteria</taxon>
        <taxon>Bacillati</taxon>
        <taxon>Actinomycetota</taxon>
        <taxon>Actinomycetes</taxon>
        <taxon>Kitasatosporales</taxon>
        <taxon>Streptomycetaceae</taxon>
        <taxon>Streptomyces</taxon>
    </lineage>
</organism>
<keyword evidence="2" id="KW-0805">Transcription regulation</keyword>
<protein>
    <submittedName>
        <fullName evidence="7">TetR family transcriptional regulator</fullName>
    </submittedName>
</protein>